<feature type="signal peptide" evidence="1">
    <location>
        <begin position="1"/>
        <end position="29"/>
    </location>
</feature>
<dbReference type="Gene3D" id="3.20.20.150">
    <property type="entry name" value="Divalent-metal-dependent TIM barrel enzymes"/>
    <property type="match status" value="1"/>
</dbReference>
<sequence>MRPSYFSFLCIALLLTLSSCGTSSSPDNAEVAANTVSETATDQFGGIALYTLRDTMGKDPRAVLQAVADLGYEYIEAAGYSDGKYYGMEPAAFKAMLDEVGLKPMSSHQSSMTRENAKKEIADAKAAGFEYIVIPVPPEGLFKFDPATRKLGMSGTVADASDIINAIAAEASAQGMKALYHNHDFEFVENEEGIVPIDYFIENSDPEDLNFQMDLYWVTKAGADPVEYFERYPGRFKAWHVKDIDDQGRFAPVGTGSIDFARILAAKEQSGMEFYLVEQDATFNETPMEAIEISHRALGEIGFE</sequence>
<dbReference type="SUPFAM" id="SSF51658">
    <property type="entry name" value="Xylose isomerase-like"/>
    <property type="match status" value="1"/>
</dbReference>
<dbReference type="AlphaFoldDB" id="A0A2S6I988"/>
<evidence type="ECO:0000313" key="3">
    <source>
        <dbReference type="EMBL" id="PPK88048.1"/>
    </source>
</evidence>
<protein>
    <submittedName>
        <fullName evidence="3">Sugar phosphate isomerase/epimerase</fullName>
    </submittedName>
</protein>
<dbReference type="Pfam" id="PF01261">
    <property type="entry name" value="AP_endonuc_2"/>
    <property type="match status" value="1"/>
</dbReference>
<feature type="chain" id="PRO_5015547477" evidence="1">
    <location>
        <begin position="30"/>
        <end position="304"/>
    </location>
</feature>
<comment type="caution">
    <text evidence="3">The sequence shown here is derived from an EMBL/GenBank/DDBJ whole genome shotgun (WGS) entry which is preliminary data.</text>
</comment>
<evidence type="ECO:0000259" key="2">
    <source>
        <dbReference type="Pfam" id="PF01261"/>
    </source>
</evidence>
<dbReference type="Proteomes" id="UP000237662">
    <property type="component" value="Unassembled WGS sequence"/>
</dbReference>
<dbReference type="InterPro" id="IPR013022">
    <property type="entry name" value="Xyl_isomerase-like_TIM-brl"/>
</dbReference>
<proteinExistence type="predicted"/>
<dbReference type="PANTHER" id="PTHR12110">
    <property type="entry name" value="HYDROXYPYRUVATE ISOMERASE"/>
    <property type="match status" value="1"/>
</dbReference>
<dbReference type="RefSeq" id="WP_104418620.1">
    <property type="nucleotide sequence ID" value="NZ_PTJC01000005.1"/>
</dbReference>
<dbReference type="EMBL" id="PTJC01000005">
    <property type="protein sequence ID" value="PPK88048.1"/>
    <property type="molecule type" value="Genomic_DNA"/>
</dbReference>
<name>A0A2S6I988_9BACT</name>
<keyword evidence="4" id="KW-1185">Reference proteome</keyword>
<feature type="domain" description="Xylose isomerase-like TIM barrel" evidence="2">
    <location>
        <begin position="64"/>
        <end position="271"/>
    </location>
</feature>
<evidence type="ECO:0000256" key="1">
    <source>
        <dbReference type="SAM" id="SignalP"/>
    </source>
</evidence>
<accession>A0A2S6I988</accession>
<dbReference type="PANTHER" id="PTHR12110:SF41">
    <property type="entry name" value="INOSOSE DEHYDRATASE"/>
    <property type="match status" value="1"/>
</dbReference>
<keyword evidence="3" id="KW-0413">Isomerase</keyword>
<evidence type="ECO:0000313" key="4">
    <source>
        <dbReference type="Proteomes" id="UP000237662"/>
    </source>
</evidence>
<gene>
    <name evidence="3" type="ORF">CLV84_1011</name>
</gene>
<reference evidence="3 4" key="1">
    <citation type="submission" date="2018-02" db="EMBL/GenBank/DDBJ databases">
        <title>Genomic Encyclopedia of Archaeal and Bacterial Type Strains, Phase II (KMG-II): from individual species to whole genera.</title>
        <authorList>
            <person name="Goeker M."/>
        </authorList>
    </citation>
    <scope>NUCLEOTIDE SEQUENCE [LARGE SCALE GENOMIC DNA]</scope>
    <source>
        <strain evidence="3 4">DSM 29526</strain>
    </source>
</reference>
<organism evidence="3 4">
    <name type="scientific">Neolewinella xylanilytica</name>
    <dbReference type="NCBI Taxonomy" id="1514080"/>
    <lineage>
        <taxon>Bacteria</taxon>
        <taxon>Pseudomonadati</taxon>
        <taxon>Bacteroidota</taxon>
        <taxon>Saprospiria</taxon>
        <taxon>Saprospirales</taxon>
        <taxon>Lewinellaceae</taxon>
        <taxon>Neolewinella</taxon>
    </lineage>
</organism>
<dbReference type="InterPro" id="IPR036237">
    <property type="entry name" value="Xyl_isomerase-like_sf"/>
</dbReference>
<dbReference type="GO" id="GO:0016853">
    <property type="term" value="F:isomerase activity"/>
    <property type="evidence" value="ECO:0007669"/>
    <property type="project" value="UniProtKB-KW"/>
</dbReference>
<dbReference type="OrthoDB" id="9798407at2"/>
<dbReference type="InterPro" id="IPR050312">
    <property type="entry name" value="IolE/XylAMocC-like"/>
</dbReference>
<dbReference type="PROSITE" id="PS51257">
    <property type="entry name" value="PROKAR_LIPOPROTEIN"/>
    <property type="match status" value="1"/>
</dbReference>
<keyword evidence="1" id="KW-0732">Signal</keyword>